<proteinExistence type="predicted"/>
<keyword evidence="1" id="KW-0472">Membrane</keyword>
<organism evidence="2 3">
    <name type="scientific">Streptomyces mangrovisoli</name>
    <dbReference type="NCBI Taxonomy" id="1428628"/>
    <lineage>
        <taxon>Bacteria</taxon>
        <taxon>Bacillati</taxon>
        <taxon>Actinomycetota</taxon>
        <taxon>Actinomycetes</taxon>
        <taxon>Kitasatosporales</taxon>
        <taxon>Streptomycetaceae</taxon>
        <taxon>Streptomyces</taxon>
    </lineage>
</organism>
<comment type="caution">
    <text evidence="2">The sequence shown here is derived from an EMBL/GenBank/DDBJ whole genome shotgun (WGS) entry which is preliminary data.</text>
</comment>
<feature type="transmembrane region" description="Helical" evidence="1">
    <location>
        <begin position="220"/>
        <end position="236"/>
    </location>
</feature>
<feature type="transmembrane region" description="Helical" evidence="1">
    <location>
        <begin position="320"/>
        <end position="339"/>
    </location>
</feature>
<name>A0A1J4NT44_9ACTN</name>
<dbReference type="Pfam" id="PF06772">
    <property type="entry name" value="LtrA"/>
    <property type="match status" value="1"/>
</dbReference>
<feature type="transmembrane region" description="Helical" evidence="1">
    <location>
        <begin position="348"/>
        <end position="366"/>
    </location>
</feature>
<dbReference type="InterPro" id="IPR010640">
    <property type="entry name" value="Low_temperature_requirement_A"/>
</dbReference>
<accession>A0A1J4NT44</accession>
<feature type="transmembrane region" description="Helical" evidence="1">
    <location>
        <begin position="372"/>
        <end position="389"/>
    </location>
</feature>
<keyword evidence="1" id="KW-0812">Transmembrane</keyword>
<gene>
    <name evidence="2" type="ORF">WN71_029460</name>
</gene>
<protein>
    <recommendedName>
        <fullName evidence="4">Low temperature requirement protein A</fullName>
    </recommendedName>
</protein>
<feature type="transmembrane region" description="Helical" evidence="1">
    <location>
        <begin position="83"/>
        <end position="102"/>
    </location>
</feature>
<sequence length="407" mass="44123">MNDVSAEVEVAPTPEEERHASWLELFFDLVAVAGVAQIAHLLHGVPGLADLGLYALLFLALWTAWICFTLYGNVAGENTHTRTVLFAMFGMAVMAAAVPGVHGEDADHARAFALAYVLTRVLANRAWQHRREVLVDWPAAQMSLGVVPWIVSIWAHSPARYWLWALGIALDLYVTFAVSGRDFVEQRKALEERSARRPRRGGVLQVKVARSETEHLSERLGLFVIIVLGEGVAQVIDAASDAEWTRKLAALAVAAFFLLAGLWALSFRHGYAGVFRLSEGGLPARTALPLHCFVCGCLAALAAALGAAVDHLDTLPDSTRWLMCGALAGYFLLSALGWLPRARREPRRLLAVALPCCALPLVLAAVGSGIRSVALVWLLVLVAGWPMVYERWFTKPSAAHEDGAAAA</sequence>
<dbReference type="PANTHER" id="PTHR36840">
    <property type="entry name" value="BLL5714 PROTEIN"/>
    <property type="match status" value="1"/>
</dbReference>
<evidence type="ECO:0000313" key="2">
    <source>
        <dbReference type="EMBL" id="OIJ64286.1"/>
    </source>
</evidence>
<feature type="transmembrane region" description="Helical" evidence="1">
    <location>
        <begin position="25"/>
        <end position="45"/>
    </location>
</feature>
<dbReference type="AlphaFoldDB" id="A0A1J4NT44"/>
<evidence type="ECO:0000313" key="3">
    <source>
        <dbReference type="Proteomes" id="UP000034196"/>
    </source>
</evidence>
<reference evidence="2" key="1">
    <citation type="submission" date="2016-10" db="EMBL/GenBank/DDBJ databases">
        <title>Genome sequence of Streptomyces mangrovisoli MUSC 149.</title>
        <authorList>
            <person name="Lee L.-H."/>
            <person name="Ser H.-L."/>
        </authorList>
    </citation>
    <scope>NUCLEOTIDE SEQUENCE [LARGE SCALE GENOMIC DNA]</scope>
    <source>
        <strain evidence="2">MUSC 149</strain>
    </source>
</reference>
<feature type="transmembrane region" description="Helical" evidence="1">
    <location>
        <begin position="288"/>
        <end position="308"/>
    </location>
</feature>
<feature type="transmembrane region" description="Helical" evidence="1">
    <location>
        <begin position="51"/>
        <end position="71"/>
    </location>
</feature>
<feature type="transmembrane region" description="Helical" evidence="1">
    <location>
        <begin position="248"/>
        <end position="267"/>
    </location>
</feature>
<dbReference type="STRING" id="1428628.WN71_029460"/>
<dbReference type="Proteomes" id="UP000034196">
    <property type="component" value="Unassembled WGS sequence"/>
</dbReference>
<keyword evidence="3" id="KW-1185">Reference proteome</keyword>
<dbReference type="EMBL" id="LAVA02000083">
    <property type="protein sequence ID" value="OIJ64286.1"/>
    <property type="molecule type" value="Genomic_DNA"/>
</dbReference>
<evidence type="ECO:0000256" key="1">
    <source>
        <dbReference type="SAM" id="Phobius"/>
    </source>
</evidence>
<feature type="transmembrane region" description="Helical" evidence="1">
    <location>
        <begin position="161"/>
        <end position="178"/>
    </location>
</feature>
<dbReference type="PANTHER" id="PTHR36840:SF1">
    <property type="entry name" value="BLL5714 PROTEIN"/>
    <property type="match status" value="1"/>
</dbReference>
<dbReference type="RefSeq" id="WP_046591093.1">
    <property type="nucleotide sequence ID" value="NZ_LAVA02000083.1"/>
</dbReference>
<keyword evidence="1" id="KW-1133">Transmembrane helix</keyword>
<evidence type="ECO:0008006" key="4">
    <source>
        <dbReference type="Google" id="ProtNLM"/>
    </source>
</evidence>